<dbReference type="EC" id="1.13.11.20" evidence="3 12"/>
<dbReference type="SUPFAM" id="SSF51182">
    <property type="entry name" value="RmlC-like cupins"/>
    <property type="match status" value="1"/>
</dbReference>
<proteinExistence type="inferred from homology"/>
<dbReference type="AlphaFoldDB" id="A0A9P4Y7A6"/>
<comment type="catalytic activity">
    <reaction evidence="1 12">
        <text>L-cysteine + O2 = 3-sulfino-L-alanine + H(+)</text>
        <dbReference type="Rhea" id="RHEA:20441"/>
        <dbReference type="ChEBI" id="CHEBI:15378"/>
        <dbReference type="ChEBI" id="CHEBI:15379"/>
        <dbReference type="ChEBI" id="CHEBI:35235"/>
        <dbReference type="ChEBI" id="CHEBI:61085"/>
        <dbReference type="EC" id="1.13.11.20"/>
    </reaction>
</comment>
<keyword evidence="14" id="KW-1185">Reference proteome</keyword>
<feature type="binding site" evidence="11">
    <location>
        <position position="109"/>
    </location>
    <ligand>
        <name>Fe cation</name>
        <dbReference type="ChEBI" id="CHEBI:24875"/>
        <note>catalytic</note>
    </ligand>
</feature>
<evidence type="ECO:0000313" key="14">
    <source>
        <dbReference type="Proteomes" id="UP000803844"/>
    </source>
</evidence>
<dbReference type="PANTHER" id="PTHR12918">
    <property type="entry name" value="CYSTEINE DIOXYGENASE"/>
    <property type="match status" value="1"/>
</dbReference>
<dbReference type="InterPro" id="IPR010300">
    <property type="entry name" value="CDO_1"/>
</dbReference>
<keyword evidence="7 12" id="KW-0560">Oxidoreductase</keyword>
<evidence type="ECO:0000256" key="7">
    <source>
        <dbReference type="ARBA" id="ARBA00023002"/>
    </source>
</evidence>
<feature type="cross-link" description="3'-(S-cysteinyl)-tyrosine (Cys-Tyr)" evidence="10">
    <location>
        <begin position="116"/>
        <end position="180"/>
    </location>
</feature>
<dbReference type="InterPro" id="IPR014710">
    <property type="entry name" value="RmlC-like_jellyroll"/>
</dbReference>
<evidence type="ECO:0000256" key="3">
    <source>
        <dbReference type="ARBA" id="ARBA00013133"/>
    </source>
</evidence>
<keyword evidence="5 10" id="KW-0883">Thioether bond</keyword>
<dbReference type="CDD" id="cd10548">
    <property type="entry name" value="cupin_CDO"/>
    <property type="match status" value="1"/>
</dbReference>
<protein>
    <recommendedName>
        <fullName evidence="9 12">Cysteine dioxygenase</fullName>
        <ecNumber evidence="3 12">1.13.11.20</ecNumber>
    </recommendedName>
</protein>
<evidence type="ECO:0000256" key="10">
    <source>
        <dbReference type="PIRSR" id="PIRSR610300-50"/>
    </source>
</evidence>
<evidence type="ECO:0000256" key="8">
    <source>
        <dbReference type="ARBA" id="ARBA00023004"/>
    </source>
</evidence>
<sequence>MAVGLSFQYSAGQQASFEGRPQLKMDQFEDLVVALKDALGPSSGLDSSDVDVNALMRHMRIYDAKEKGWVPYALADPELAYTRNLVDEGNGKSNLLVLVWTPGKGSPIHDHGNAHCIMKILHGSLTESRYEFPNSDRQQPMELISQRTHNENAVAYMADELGLHKMENRGDDYAISLHLYTPPNVAKSGCHTFNPITGERSYVPKCGYYSKFTQKL</sequence>
<dbReference type="Proteomes" id="UP000803844">
    <property type="component" value="Unassembled WGS sequence"/>
</dbReference>
<accession>A0A9P4Y7A6</accession>
<evidence type="ECO:0000256" key="6">
    <source>
        <dbReference type="ARBA" id="ARBA00022964"/>
    </source>
</evidence>
<keyword evidence="6 12" id="KW-0223">Dioxygenase</keyword>
<keyword evidence="8 11" id="KW-0408">Iron</keyword>
<evidence type="ECO:0000256" key="9">
    <source>
        <dbReference type="ARBA" id="ARBA00070673"/>
    </source>
</evidence>
<dbReference type="GO" id="GO:0019448">
    <property type="term" value="P:L-cysteine catabolic process"/>
    <property type="evidence" value="ECO:0007669"/>
    <property type="project" value="TreeGrafter"/>
</dbReference>
<evidence type="ECO:0000256" key="5">
    <source>
        <dbReference type="ARBA" id="ARBA00022784"/>
    </source>
</evidence>
<dbReference type="RefSeq" id="XP_040778720.1">
    <property type="nucleotide sequence ID" value="XM_040918827.1"/>
</dbReference>
<name>A0A9P4Y7A6_CRYP1</name>
<evidence type="ECO:0000256" key="12">
    <source>
        <dbReference type="RuleBase" id="RU366010"/>
    </source>
</evidence>
<evidence type="ECO:0000256" key="11">
    <source>
        <dbReference type="PIRSR" id="PIRSR610300-51"/>
    </source>
</evidence>
<feature type="binding site" evidence="11">
    <location>
        <position position="164"/>
    </location>
    <ligand>
        <name>Fe cation</name>
        <dbReference type="ChEBI" id="CHEBI:24875"/>
        <note>catalytic</note>
    </ligand>
</feature>
<dbReference type="GeneID" id="63835956"/>
<dbReference type="PANTHER" id="PTHR12918:SF1">
    <property type="entry name" value="CYSTEINE DIOXYGENASE TYPE 1"/>
    <property type="match status" value="1"/>
</dbReference>
<dbReference type="GO" id="GO:0008198">
    <property type="term" value="F:ferrous iron binding"/>
    <property type="evidence" value="ECO:0007669"/>
    <property type="project" value="TreeGrafter"/>
</dbReference>
<organism evidence="13 14">
    <name type="scientific">Cryphonectria parasitica (strain ATCC 38755 / EP155)</name>
    <dbReference type="NCBI Taxonomy" id="660469"/>
    <lineage>
        <taxon>Eukaryota</taxon>
        <taxon>Fungi</taxon>
        <taxon>Dikarya</taxon>
        <taxon>Ascomycota</taxon>
        <taxon>Pezizomycotina</taxon>
        <taxon>Sordariomycetes</taxon>
        <taxon>Sordariomycetidae</taxon>
        <taxon>Diaporthales</taxon>
        <taxon>Cryphonectriaceae</taxon>
        <taxon>Cryphonectria-Endothia species complex</taxon>
        <taxon>Cryphonectria</taxon>
    </lineage>
</organism>
<keyword evidence="4 11" id="KW-0479">Metal-binding</keyword>
<comment type="caution">
    <text evidence="13">The sequence shown here is derived from an EMBL/GenBank/DDBJ whole genome shotgun (WGS) entry which is preliminary data.</text>
</comment>
<dbReference type="InterPro" id="IPR011051">
    <property type="entry name" value="RmlC_Cupin_sf"/>
</dbReference>
<reference evidence="13" key="1">
    <citation type="journal article" date="2020" name="Phytopathology">
        <title>Genome sequence of the chestnut blight fungus Cryphonectria parasitica EP155: A fundamental resource for an archetypical invasive plant pathogen.</title>
        <authorList>
            <person name="Crouch J.A."/>
            <person name="Dawe A."/>
            <person name="Aerts A."/>
            <person name="Barry K."/>
            <person name="Churchill A.C.L."/>
            <person name="Grimwood J."/>
            <person name="Hillman B."/>
            <person name="Milgroom M.G."/>
            <person name="Pangilinan J."/>
            <person name="Smith M."/>
            <person name="Salamov A."/>
            <person name="Schmutz J."/>
            <person name="Yadav J."/>
            <person name="Grigoriev I.V."/>
            <person name="Nuss D."/>
        </authorList>
    </citation>
    <scope>NUCLEOTIDE SEQUENCE</scope>
    <source>
        <strain evidence="13">EP155</strain>
    </source>
</reference>
<feature type="binding site" evidence="11">
    <location>
        <position position="111"/>
    </location>
    <ligand>
        <name>Fe cation</name>
        <dbReference type="ChEBI" id="CHEBI:24875"/>
        <note>catalytic</note>
    </ligand>
</feature>
<evidence type="ECO:0000256" key="1">
    <source>
        <dbReference type="ARBA" id="ARBA00000629"/>
    </source>
</evidence>
<dbReference type="EMBL" id="MU032346">
    <property type="protein sequence ID" value="KAF3767759.1"/>
    <property type="molecule type" value="Genomic_DNA"/>
</dbReference>
<dbReference type="Pfam" id="PF05995">
    <property type="entry name" value="CDO_I"/>
    <property type="match status" value="1"/>
</dbReference>
<evidence type="ECO:0000256" key="4">
    <source>
        <dbReference type="ARBA" id="ARBA00022723"/>
    </source>
</evidence>
<dbReference type="FunFam" id="2.60.120.10:FF:000189">
    <property type="entry name" value="Cysteine dioxygenase"/>
    <property type="match status" value="1"/>
</dbReference>
<comment type="cofactor">
    <cofactor evidence="12">
        <name>Fe cation</name>
        <dbReference type="ChEBI" id="CHEBI:24875"/>
    </cofactor>
    <text evidence="12">Binds 1 Fe cation per subunit.</text>
</comment>
<dbReference type="OrthoDB" id="543511at2759"/>
<dbReference type="Gene3D" id="2.60.120.10">
    <property type="entry name" value="Jelly Rolls"/>
    <property type="match status" value="1"/>
</dbReference>
<evidence type="ECO:0000313" key="13">
    <source>
        <dbReference type="EMBL" id="KAF3767759.1"/>
    </source>
</evidence>
<gene>
    <name evidence="13" type="ORF">M406DRAFT_288955</name>
</gene>
<evidence type="ECO:0000256" key="2">
    <source>
        <dbReference type="ARBA" id="ARBA00006622"/>
    </source>
</evidence>
<comment type="similarity">
    <text evidence="2 12">Belongs to the cysteine dioxygenase family.</text>
</comment>
<dbReference type="GO" id="GO:0017172">
    <property type="term" value="F:cysteine dioxygenase activity"/>
    <property type="evidence" value="ECO:0007669"/>
    <property type="project" value="UniProtKB-UniRule"/>
</dbReference>